<gene>
    <name evidence="1" type="ORF">C476_15413</name>
</gene>
<dbReference type="PANTHER" id="PTHR39640">
    <property type="entry name" value="VNG6129C"/>
    <property type="match status" value="1"/>
</dbReference>
<evidence type="ECO:0008006" key="3">
    <source>
        <dbReference type="Google" id="ProtNLM"/>
    </source>
</evidence>
<sequence>MLTADLARSRTRNGSVEPLFIGPAESRYRETAQQLIDIFEDHIGEPKGDLEETIDQLTIADTDYKIVQGLAKLLTDECEFETVATADPQKIRQALFAKANESYPIVRQPTLGDDTQRLEVYSAVADQLGLSLEECYRGMYADLEDNMLLVRFGDLYVDEYTDEGRSSTTRLTGDSEETYAEDTISVDWLLTRYNLALAQAVLYDATQMRIRVWDHFNTVFSYVKLFGLMHRIYPIDETGEWVDSTDVAAGYEAILDGPASLFSKSRKYGIRMANFLPALPLCDRWEMTAEVLDGDGGSTNSGSLTFELDQTDGLSSHYSAQDEFDSDLERTLAQKWERATTDWELRREDDVLDLGAEVMIPDFAVEHPDGRRAILEIVGFWTPEYLEEKLAKIEAAELDHLLIAVSDRLDCSATDVEKVSDQVLWFKSGIHVYDVVDLAEEYALETDRQKLHSE</sequence>
<reference evidence="1 2" key="1">
    <citation type="journal article" date="2014" name="PLoS Genet.">
        <title>Phylogenetically driven sequencing of extremely halophilic archaea reveals strategies for static and dynamic osmo-response.</title>
        <authorList>
            <person name="Becker E.A."/>
            <person name="Seitzer P.M."/>
            <person name="Tritt A."/>
            <person name="Larsen D."/>
            <person name="Krusor M."/>
            <person name="Yao A.I."/>
            <person name="Wu D."/>
            <person name="Madern D."/>
            <person name="Eisen J.A."/>
            <person name="Darling A.E."/>
            <person name="Facciotti M.T."/>
        </authorList>
    </citation>
    <scope>NUCLEOTIDE SEQUENCE [LARGE SCALE GENOMIC DNA]</scope>
    <source>
        <strain evidence="1 2">JCM 13563</strain>
    </source>
</reference>
<dbReference type="AlphaFoldDB" id="M0C4D6"/>
<evidence type="ECO:0000313" key="1">
    <source>
        <dbReference type="EMBL" id="ELZ17513.1"/>
    </source>
</evidence>
<accession>M0C4D6</accession>
<protein>
    <recommendedName>
        <fullName evidence="3">DUF790 family protein</fullName>
    </recommendedName>
</protein>
<comment type="caution">
    <text evidence="1">The sequence shown here is derived from an EMBL/GenBank/DDBJ whole genome shotgun (WGS) entry which is preliminary data.</text>
</comment>
<dbReference type="PATRIC" id="fig|1230457.4.peg.3099"/>
<name>M0C4D6_9EURY</name>
<dbReference type="STRING" id="1230457.C476_15413"/>
<dbReference type="eggNOG" id="arCOG04356">
    <property type="taxonomic scope" value="Archaea"/>
</dbReference>
<dbReference type="Proteomes" id="UP000011615">
    <property type="component" value="Unassembled WGS sequence"/>
</dbReference>
<keyword evidence="2" id="KW-1185">Reference proteome</keyword>
<dbReference type="PANTHER" id="PTHR39640:SF1">
    <property type="entry name" value="DUF790 FAMILY PROTEIN"/>
    <property type="match status" value="1"/>
</dbReference>
<dbReference type="EMBL" id="AOIT01000062">
    <property type="protein sequence ID" value="ELZ17513.1"/>
    <property type="molecule type" value="Genomic_DNA"/>
</dbReference>
<dbReference type="OrthoDB" id="57367at2157"/>
<dbReference type="RefSeq" id="WP_008014516.1">
    <property type="nucleotide sequence ID" value="NZ_AOIT01000062.1"/>
</dbReference>
<dbReference type="InterPro" id="IPR008508">
    <property type="entry name" value="Bax1"/>
</dbReference>
<dbReference type="PIRSF" id="PIRSF019435">
    <property type="entry name" value="UCP019435"/>
    <property type="match status" value="1"/>
</dbReference>
<evidence type="ECO:0000313" key="2">
    <source>
        <dbReference type="Proteomes" id="UP000011615"/>
    </source>
</evidence>
<proteinExistence type="predicted"/>
<dbReference type="Pfam" id="PF05626">
    <property type="entry name" value="DUF790"/>
    <property type="match status" value="1"/>
</dbReference>
<organism evidence="1 2">
    <name type="scientific">Natrinema limicola JCM 13563</name>
    <dbReference type="NCBI Taxonomy" id="1230457"/>
    <lineage>
        <taxon>Archaea</taxon>
        <taxon>Methanobacteriati</taxon>
        <taxon>Methanobacteriota</taxon>
        <taxon>Stenosarchaea group</taxon>
        <taxon>Halobacteria</taxon>
        <taxon>Halobacteriales</taxon>
        <taxon>Natrialbaceae</taxon>
        <taxon>Natrinema</taxon>
    </lineage>
</organism>